<feature type="signal peptide" evidence="2">
    <location>
        <begin position="1"/>
        <end position="23"/>
    </location>
</feature>
<evidence type="ECO:0000259" key="3">
    <source>
        <dbReference type="Pfam" id="PF13505"/>
    </source>
</evidence>
<name>A0A6L5XFR1_9BACT</name>
<evidence type="ECO:0000256" key="1">
    <source>
        <dbReference type="ARBA" id="ARBA00022729"/>
    </source>
</evidence>
<accession>A0A6L5XFR1</accession>
<protein>
    <submittedName>
        <fullName evidence="4">PorT family protein</fullName>
    </submittedName>
</protein>
<dbReference type="SUPFAM" id="SSF56925">
    <property type="entry name" value="OMPA-like"/>
    <property type="match status" value="1"/>
</dbReference>
<dbReference type="Proteomes" id="UP000483362">
    <property type="component" value="Unassembled WGS sequence"/>
</dbReference>
<reference evidence="4 5" key="1">
    <citation type="submission" date="2019-08" db="EMBL/GenBank/DDBJ databases">
        <title>In-depth cultivation of the pig gut microbiome towards novel bacterial diversity and tailored functional studies.</title>
        <authorList>
            <person name="Wylensek D."/>
            <person name="Hitch T.C.A."/>
            <person name="Clavel T."/>
        </authorList>
    </citation>
    <scope>NUCLEOTIDE SEQUENCE [LARGE SCALE GENOMIC DNA]</scope>
    <source>
        <strain evidence="4 5">Oil-RF-744-WCA-WT-10</strain>
    </source>
</reference>
<feature type="chain" id="PRO_5026947103" evidence="2">
    <location>
        <begin position="24"/>
        <end position="224"/>
    </location>
</feature>
<dbReference type="Pfam" id="PF13505">
    <property type="entry name" value="OMP_b-brl"/>
    <property type="match status" value="1"/>
</dbReference>
<dbReference type="EMBL" id="VULT01000019">
    <property type="protein sequence ID" value="MSS18329.1"/>
    <property type="molecule type" value="Genomic_DNA"/>
</dbReference>
<proteinExistence type="predicted"/>
<keyword evidence="1 2" id="KW-0732">Signal</keyword>
<gene>
    <name evidence="4" type="ORF">FYJ29_11245</name>
</gene>
<dbReference type="AlphaFoldDB" id="A0A6L5XFR1"/>
<feature type="domain" description="Outer membrane protein beta-barrel" evidence="3">
    <location>
        <begin position="10"/>
        <end position="224"/>
    </location>
</feature>
<evidence type="ECO:0000313" key="5">
    <source>
        <dbReference type="Proteomes" id="UP000483362"/>
    </source>
</evidence>
<dbReference type="RefSeq" id="WP_154327498.1">
    <property type="nucleotide sequence ID" value="NZ_CP045696.1"/>
</dbReference>
<evidence type="ECO:0000313" key="4">
    <source>
        <dbReference type="EMBL" id="MSS18329.1"/>
    </source>
</evidence>
<evidence type="ECO:0000256" key="2">
    <source>
        <dbReference type="SAM" id="SignalP"/>
    </source>
</evidence>
<dbReference type="InterPro" id="IPR027385">
    <property type="entry name" value="Beta-barrel_OMP"/>
</dbReference>
<dbReference type="InterPro" id="IPR011250">
    <property type="entry name" value="OMP/PagP_B-barrel"/>
</dbReference>
<organism evidence="4 5">
    <name type="scientific">Sodaliphilus pleomorphus</name>
    <dbReference type="NCBI Taxonomy" id="2606626"/>
    <lineage>
        <taxon>Bacteria</taxon>
        <taxon>Pseudomonadati</taxon>
        <taxon>Bacteroidota</taxon>
        <taxon>Bacteroidia</taxon>
        <taxon>Bacteroidales</taxon>
        <taxon>Muribaculaceae</taxon>
        <taxon>Sodaliphilus</taxon>
    </lineage>
</organism>
<comment type="caution">
    <text evidence="4">The sequence shown here is derived from an EMBL/GenBank/DDBJ whole genome shotgun (WGS) entry which is preliminary data.</text>
</comment>
<keyword evidence="5" id="KW-1185">Reference proteome</keyword>
<sequence length="224" mass="25047">MTKTAKRLLLAAMLLLASVPATKAGESLGAYLKAGFNMSNYVMGEMPHGMKPGFHFGAGYEYRMAPRWGMAVEMYMSFQGAKFDPKKIDNIDEVMEADEQGVKLDKDITLNAIYFELPVLAKFYVTPRLSIDLGPQLGIAAQNHLKMGDVQVDKVGRSFEAWDLSASAGLTWCVTPRLLVQARYNLSLIKVMKGIDIDEYMPQAGNRNYDDRIQNLQLSVGYRF</sequence>